<dbReference type="GO" id="GO:0140297">
    <property type="term" value="F:DNA-binding transcription factor binding"/>
    <property type="evidence" value="ECO:0007669"/>
    <property type="project" value="TreeGrafter"/>
</dbReference>
<feature type="compositionally biased region" description="Gly residues" evidence="5">
    <location>
        <begin position="513"/>
        <end position="535"/>
    </location>
</feature>
<comment type="subcellular location">
    <subcellularLocation>
        <location evidence="1">Nucleus</location>
    </subcellularLocation>
</comment>
<evidence type="ECO:0000256" key="1">
    <source>
        <dbReference type="ARBA" id="ARBA00004123"/>
    </source>
</evidence>
<reference evidence="8" key="1">
    <citation type="submission" date="2021-05" db="EMBL/GenBank/DDBJ databases">
        <authorList>
            <person name="Alioto T."/>
            <person name="Alioto T."/>
            <person name="Gomez Garrido J."/>
        </authorList>
    </citation>
    <scope>NUCLEOTIDE SEQUENCE</scope>
</reference>
<dbReference type="GO" id="GO:0003714">
    <property type="term" value="F:transcription corepressor activity"/>
    <property type="evidence" value="ECO:0007669"/>
    <property type="project" value="InterPro"/>
</dbReference>
<feature type="compositionally biased region" description="Pro residues" evidence="5">
    <location>
        <begin position="52"/>
        <end position="69"/>
    </location>
</feature>
<dbReference type="GO" id="GO:0051287">
    <property type="term" value="F:NAD binding"/>
    <property type="evidence" value="ECO:0007669"/>
    <property type="project" value="InterPro"/>
</dbReference>
<dbReference type="CDD" id="cd05299">
    <property type="entry name" value="CtBP_dh"/>
    <property type="match status" value="1"/>
</dbReference>
<protein>
    <submittedName>
        <fullName evidence="8">C-terminal-binding protein</fullName>
    </submittedName>
</protein>
<sequence length="551" mass="58248">MARYLRAHDYYVRACSMRAVCPGVLKFLEDRLGPPSFVHAPLDGLTRSVARFPPPSSSPIPGARPPIPTHPHMDKRKMMPKRQRLDNIRGPISNGPMQTRPLVALLDGRDCSIEMPILKDVATVAFCDAQSTSEIHEKVLNEAVGALMWHTIILTKEDLEKFKTLRIIVRIGSGVDNIDVKAAGELGIAVCNVPGYGVEEVADTTLCLILNLYRRTYWLANMVREGKKFTGPEQLREAASGCARIRGDTLGIVGLGRIGSAVALRAKAFGFNVIFYDPYLPDGIEKSLGLTRVYTLQDLLFQSDCVSLHCTLNEHNHHLINEFTIKQMRPGAFLVNTARGGLVDDESLAAALKQGRIRAAALDVHESEPYNVFQGPLKEAPNILCTPHAAFYSEASCTELREMAASEIRRAIVGRIPDCLRNCVNKEYFPSTGGGLPAGLNYPPPPGGPVSAGPPGGPPGPVVPEGMNGGSSSLVSRYYAAAAAAAIGTLPPVQQAHSTTPHDSGAPNSSAGGPPGVERGGAPGTPGSGGAGGPTPGGPPTPAGGGGAALH</sequence>
<dbReference type="EMBL" id="HBUF01316777">
    <property type="protein sequence ID" value="CAG6694158.1"/>
    <property type="molecule type" value="Transcribed_RNA"/>
</dbReference>
<comment type="similarity">
    <text evidence="2">Belongs to the D-isomer specific 2-hydroxyacid dehydrogenase family.</text>
</comment>
<dbReference type="SUPFAM" id="SSF51735">
    <property type="entry name" value="NAD(P)-binding Rossmann-fold domains"/>
    <property type="match status" value="1"/>
</dbReference>
<name>A0A8D8TSD1_9HEMI</name>
<evidence type="ECO:0000256" key="2">
    <source>
        <dbReference type="ARBA" id="ARBA00005854"/>
    </source>
</evidence>
<dbReference type="InterPro" id="IPR043322">
    <property type="entry name" value="CtBP"/>
</dbReference>
<dbReference type="InterPro" id="IPR006139">
    <property type="entry name" value="D-isomer_2_OHA_DH_cat_dom"/>
</dbReference>
<accession>A0A8D8TSD1</accession>
<dbReference type="FunFam" id="3.40.50.720:FF:000012">
    <property type="entry name" value="C-terminal-binding protein 2 isoform 1"/>
    <property type="match status" value="1"/>
</dbReference>
<dbReference type="PROSITE" id="PS00671">
    <property type="entry name" value="D_2_HYDROXYACID_DH_3"/>
    <property type="match status" value="1"/>
</dbReference>
<dbReference type="EMBL" id="HBUF01316780">
    <property type="protein sequence ID" value="CAG6694166.1"/>
    <property type="molecule type" value="Transcribed_RNA"/>
</dbReference>
<evidence type="ECO:0000256" key="5">
    <source>
        <dbReference type="SAM" id="MobiDB-lite"/>
    </source>
</evidence>
<dbReference type="PROSITE" id="PS00065">
    <property type="entry name" value="D_2_HYDROXYACID_DH_1"/>
    <property type="match status" value="1"/>
</dbReference>
<dbReference type="Gene3D" id="3.40.50.720">
    <property type="entry name" value="NAD(P)-binding Rossmann-like Domain"/>
    <property type="match status" value="2"/>
</dbReference>
<dbReference type="InterPro" id="IPR051638">
    <property type="entry name" value="CTBP_dehydrogenase"/>
</dbReference>
<dbReference type="SUPFAM" id="SSF52283">
    <property type="entry name" value="Formate/glycerate dehydrogenase catalytic domain-like"/>
    <property type="match status" value="1"/>
</dbReference>
<feature type="region of interest" description="Disordered" evidence="5">
    <location>
        <begin position="439"/>
        <end position="468"/>
    </location>
</feature>
<dbReference type="InterPro" id="IPR036291">
    <property type="entry name" value="NAD(P)-bd_dom_sf"/>
</dbReference>
<dbReference type="InterPro" id="IPR006140">
    <property type="entry name" value="D-isomer_DH_NAD-bd"/>
</dbReference>
<keyword evidence="3" id="KW-0560">Oxidoreductase</keyword>
<evidence type="ECO:0000256" key="3">
    <source>
        <dbReference type="ARBA" id="ARBA00023002"/>
    </source>
</evidence>
<proteinExistence type="inferred from homology"/>
<feature type="region of interest" description="Disordered" evidence="5">
    <location>
        <begin position="494"/>
        <end position="551"/>
    </location>
</feature>
<dbReference type="GO" id="GO:0006357">
    <property type="term" value="P:regulation of transcription by RNA polymerase II"/>
    <property type="evidence" value="ECO:0007669"/>
    <property type="project" value="TreeGrafter"/>
</dbReference>
<feature type="domain" description="D-isomer specific 2-hydroxyacid dehydrogenase NAD-binding" evidence="7">
    <location>
        <begin position="207"/>
        <end position="390"/>
    </location>
</feature>
<dbReference type="EMBL" id="HBUF01316779">
    <property type="protein sequence ID" value="CAG6694163.1"/>
    <property type="molecule type" value="Transcribed_RNA"/>
</dbReference>
<organism evidence="8">
    <name type="scientific">Cacopsylla melanoneura</name>
    <dbReference type="NCBI Taxonomy" id="428564"/>
    <lineage>
        <taxon>Eukaryota</taxon>
        <taxon>Metazoa</taxon>
        <taxon>Ecdysozoa</taxon>
        <taxon>Arthropoda</taxon>
        <taxon>Hexapoda</taxon>
        <taxon>Insecta</taxon>
        <taxon>Pterygota</taxon>
        <taxon>Neoptera</taxon>
        <taxon>Paraneoptera</taxon>
        <taxon>Hemiptera</taxon>
        <taxon>Sternorrhyncha</taxon>
        <taxon>Psylloidea</taxon>
        <taxon>Psyllidae</taxon>
        <taxon>Psyllinae</taxon>
        <taxon>Cacopsylla</taxon>
    </lineage>
</organism>
<feature type="domain" description="D-isomer specific 2-hydroxyacid dehydrogenase catalytic" evidence="6">
    <location>
        <begin position="111"/>
        <end position="425"/>
    </location>
</feature>
<dbReference type="Pfam" id="PF02826">
    <property type="entry name" value="2-Hacid_dh_C"/>
    <property type="match status" value="1"/>
</dbReference>
<dbReference type="EMBL" id="HBUF01316778">
    <property type="protein sequence ID" value="CAG6694161.1"/>
    <property type="molecule type" value="Transcribed_RNA"/>
</dbReference>
<dbReference type="GO" id="GO:0005634">
    <property type="term" value="C:nucleus"/>
    <property type="evidence" value="ECO:0007669"/>
    <property type="project" value="UniProtKB-SubCell"/>
</dbReference>
<evidence type="ECO:0000259" key="6">
    <source>
        <dbReference type="Pfam" id="PF00389"/>
    </source>
</evidence>
<dbReference type="PANTHER" id="PTHR46029:SF7">
    <property type="entry name" value="C-TERMINAL-BINDING PROTEIN"/>
    <property type="match status" value="1"/>
</dbReference>
<evidence type="ECO:0000259" key="7">
    <source>
        <dbReference type="Pfam" id="PF02826"/>
    </source>
</evidence>
<dbReference type="GO" id="GO:0016616">
    <property type="term" value="F:oxidoreductase activity, acting on the CH-OH group of donors, NAD or NADP as acceptor"/>
    <property type="evidence" value="ECO:0007669"/>
    <property type="project" value="InterPro"/>
</dbReference>
<dbReference type="GO" id="GO:0003713">
    <property type="term" value="F:transcription coactivator activity"/>
    <property type="evidence" value="ECO:0007669"/>
    <property type="project" value="TreeGrafter"/>
</dbReference>
<dbReference type="InterPro" id="IPR029753">
    <property type="entry name" value="D-isomer_DH_CS"/>
</dbReference>
<feature type="region of interest" description="Disordered" evidence="5">
    <location>
        <begin position="52"/>
        <end position="74"/>
    </location>
</feature>
<dbReference type="Pfam" id="PF00389">
    <property type="entry name" value="2-Hacid_dh"/>
    <property type="match status" value="1"/>
</dbReference>
<evidence type="ECO:0000256" key="4">
    <source>
        <dbReference type="ARBA" id="ARBA00023242"/>
    </source>
</evidence>
<dbReference type="AlphaFoldDB" id="A0A8D8TSD1"/>
<keyword evidence="4" id="KW-0539">Nucleus</keyword>
<dbReference type="InterPro" id="IPR029752">
    <property type="entry name" value="D-isomer_DH_CS1"/>
</dbReference>
<dbReference type="PANTHER" id="PTHR46029">
    <property type="entry name" value="C-TERMINAL-BINDING PROTEIN"/>
    <property type="match status" value="1"/>
</dbReference>
<evidence type="ECO:0000313" key="8">
    <source>
        <dbReference type="EMBL" id="CAG6694161.1"/>
    </source>
</evidence>
<dbReference type="GO" id="GO:0001221">
    <property type="term" value="F:transcription coregulator binding"/>
    <property type="evidence" value="ECO:0007669"/>
    <property type="project" value="TreeGrafter"/>
</dbReference>